<organism evidence="1">
    <name type="scientific">Photinus pyralis</name>
    <name type="common">Common eastern firefly</name>
    <name type="synonym">Lampyris pyralis</name>
    <dbReference type="NCBI Taxonomy" id="7054"/>
    <lineage>
        <taxon>Eukaryota</taxon>
        <taxon>Metazoa</taxon>
        <taxon>Ecdysozoa</taxon>
        <taxon>Arthropoda</taxon>
        <taxon>Hexapoda</taxon>
        <taxon>Insecta</taxon>
        <taxon>Pterygota</taxon>
        <taxon>Neoptera</taxon>
        <taxon>Endopterygota</taxon>
        <taxon>Coleoptera</taxon>
        <taxon>Polyphaga</taxon>
        <taxon>Elateriformia</taxon>
        <taxon>Elateroidea</taxon>
        <taxon>Lampyridae</taxon>
        <taxon>Lampyrinae</taxon>
        <taxon>Photinus</taxon>
    </lineage>
</organism>
<name>A0A1Y1L7E6_PHOPY</name>
<evidence type="ECO:0000313" key="1">
    <source>
        <dbReference type="EMBL" id="JAV69612.1"/>
    </source>
</evidence>
<dbReference type="AlphaFoldDB" id="A0A1Y1L7E6"/>
<sequence length="107" mass="12088">MSTHLWVTWNLIPFNSTLQLDGPNSSPTFLAQGRLNSQLSCKLALEKPSSFQTVDRALSGRPPQKRETVELVRTPYAGLFQISVVVQFDRNYLPPESASDRRLWVGQ</sequence>
<reference evidence="1" key="1">
    <citation type="journal article" date="2016" name="Sci. Rep.">
        <title>Molecular characterization of firefly nuptial gifts: a multi-omics approach sheds light on postcopulatory sexual selection.</title>
        <authorList>
            <person name="Al-Wathiqui N."/>
            <person name="Fallon T.R."/>
            <person name="South A."/>
            <person name="Weng J.K."/>
            <person name="Lewis S.M."/>
        </authorList>
    </citation>
    <scope>NUCLEOTIDE SEQUENCE</scope>
</reference>
<accession>A0A1Y1L7E6</accession>
<protein>
    <submittedName>
        <fullName evidence="1">Uncharacterized protein</fullName>
    </submittedName>
</protein>
<proteinExistence type="predicted"/>
<dbReference type="EMBL" id="GEZM01062565">
    <property type="protein sequence ID" value="JAV69612.1"/>
    <property type="molecule type" value="Transcribed_RNA"/>
</dbReference>